<dbReference type="InterPro" id="IPR001452">
    <property type="entry name" value="SH3_domain"/>
</dbReference>
<evidence type="ECO:0000256" key="21">
    <source>
        <dbReference type="SAM" id="MobiDB-lite"/>
    </source>
</evidence>
<keyword evidence="7" id="KW-0723">Serine/threonine-protein kinase</keyword>
<proteinExistence type="inferred from homology"/>
<comment type="similarity">
    <text evidence="2">Belongs to the protein kinase superfamily. STE Ser/Thr protein kinase family. MAP kinase kinase kinase subfamily.</text>
</comment>
<keyword evidence="17" id="KW-0675">Receptor</keyword>
<dbReference type="SMART" id="SM00220">
    <property type="entry name" value="S_TKc"/>
    <property type="match status" value="2"/>
</dbReference>
<keyword evidence="6" id="KW-1003">Cell membrane</keyword>
<keyword evidence="25" id="KW-1185">Reference proteome</keyword>
<evidence type="ECO:0000256" key="13">
    <source>
        <dbReference type="ARBA" id="ARBA00022777"/>
    </source>
</evidence>
<evidence type="ECO:0000256" key="4">
    <source>
        <dbReference type="ARBA" id="ARBA00010217"/>
    </source>
</evidence>
<evidence type="ECO:0000256" key="5">
    <source>
        <dbReference type="ARBA" id="ARBA00022443"/>
    </source>
</evidence>
<keyword evidence="5 19" id="KW-0728">SH3 domain</keyword>
<evidence type="ECO:0000259" key="22">
    <source>
        <dbReference type="PROSITE" id="PS50002"/>
    </source>
</evidence>
<dbReference type="SUPFAM" id="SSF56112">
    <property type="entry name" value="Protein kinase-like (PK-like)"/>
    <property type="match status" value="3"/>
</dbReference>
<dbReference type="SUPFAM" id="SSF50044">
    <property type="entry name" value="SH3-domain"/>
    <property type="match status" value="1"/>
</dbReference>
<keyword evidence="9" id="KW-0808">Transferase</keyword>
<feature type="compositionally biased region" description="Polar residues" evidence="21">
    <location>
        <begin position="764"/>
        <end position="777"/>
    </location>
</feature>
<dbReference type="GO" id="GO:0004674">
    <property type="term" value="F:protein serine/threonine kinase activity"/>
    <property type="evidence" value="ECO:0007669"/>
    <property type="project" value="UniProtKB-KW"/>
</dbReference>
<keyword evidence="11" id="KW-0732">Signal</keyword>
<evidence type="ECO:0000256" key="6">
    <source>
        <dbReference type="ARBA" id="ARBA00022475"/>
    </source>
</evidence>
<comment type="subcellular location">
    <subcellularLocation>
        <location evidence="1">Cell membrane</location>
        <topology evidence="1">Single-pass type I membrane protein</topology>
    </subcellularLocation>
</comment>
<dbReference type="InterPro" id="IPR050823">
    <property type="entry name" value="Plant_Ser_Thr_Prot_Kinase"/>
</dbReference>
<dbReference type="PROSITE" id="PS00107">
    <property type="entry name" value="PROTEIN_KINASE_ATP"/>
    <property type="match status" value="1"/>
</dbReference>
<evidence type="ECO:0000256" key="14">
    <source>
        <dbReference type="ARBA" id="ARBA00022840"/>
    </source>
</evidence>
<keyword evidence="10" id="KW-0812">Transmembrane</keyword>
<dbReference type="Pfam" id="PF14604">
    <property type="entry name" value="SH3_9"/>
    <property type="match status" value="1"/>
</dbReference>
<evidence type="ECO:0000256" key="16">
    <source>
        <dbReference type="ARBA" id="ARBA00023136"/>
    </source>
</evidence>
<dbReference type="AlphaFoldDB" id="A0A834HI18"/>
<evidence type="ECO:0000256" key="2">
    <source>
        <dbReference type="ARBA" id="ARBA00006529"/>
    </source>
</evidence>
<dbReference type="FunFam" id="1.10.510.10:FF:000240">
    <property type="entry name" value="Lectin-domain containing receptor kinase A4.3"/>
    <property type="match status" value="1"/>
</dbReference>
<feature type="region of interest" description="Disordered" evidence="21">
    <location>
        <begin position="760"/>
        <end position="825"/>
    </location>
</feature>
<dbReference type="PROSITE" id="PS50011">
    <property type="entry name" value="PROTEIN_KINASE_DOM"/>
    <property type="match status" value="2"/>
</dbReference>
<comment type="similarity">
    <text evidence="3">In the N-terminal section; belongs to the leguminous lectin family.</text>
</comment>
<evidence type="ECO:0000256" key="3">
    <source>
        <dbReference type="ARBA" id="ARBA00008536"/>
    </source>
</evidence>
<dbReference type="GO" id="GO:0002229">
    <property type="term" value="P:defense response to oomycetes"/>
    <property type="evidence" value="ECO:0007669"/>
    <property type="project" value="UniProtKB-ARBA"/>
</dbReference>
<dbReference type="Proteomes" id="UP000626092">
    <property type="component" value="Unassembled WGS sequence"/>
</dbReference>
<evidence type="ECO:0000256" key="18">
    <source>
        <dbReference type="ARBA" id="ARBA00023180"/>
    </source>
</evidence>
<feature type="binding site" evidence="20">
    <location>
        <position position="66"/>
    </location>
    <ligand>
        <name>ATP</name>
        <dbReference type="ChEBI" id="CHEBI:30616"/>
    </ligand>
</feature>
<keyword evidence="15" id="KW-1133">Transmembrane helix</keyword>
<dbReference type="Gene3D" id="2.30.30.40">
    <property type="entry name" value="SH3 Domains"/>
    <property type="match status" value="1"/>
</dbReference>
<keyword evidence="13" id="KW-0418">Kinase</keyword>
<keyword evidence="18" id="KW-0325">Glycoprotein</keyword>
<dbReference type="InterPro" id="IPR017441">
    <property type="entry name" value="Protein_kinase_ATP_BS"/>
</dbReference>
<keyword evidence="12 20" id="KW-0547">Nucleotide-binding</keyword>
<dbReference type="FunFam" id="1.10.510.10:FF:000146">
    <property type="entry name" value="LRR receptor-like serine/threonine-protein kinase IOS1"/>
    <property type="match status" value="1"/>
</dbReference>
<gene>
    <name evidence="24" type="ORF">RHSIM_Rhsim01G0108400</name>
</gene>
<dbReference type="InterPro" id="IPR008271">
    <property type="entry name" value="Ser/Thr_kinase_AS"/>
</dbReference>
<evidence type="ECO:0000259" key="23">
    <source>
        <dbReference type="PROSITE" id="PS50011"/>
    </source>
</evidence>
<dbReference type="Gene3D" id="3.30.200.20">
    <property type="entry name" value="Phosphorylase Kinase, domain 1"/>
    <property type="match status" value="3"/>
</dbReference>
<evidence type="ECO:0000256" key="10">
    <source>
        <dbReference type="ARBA" id="ARBA00022692"/>
    </source>
</evidence>
<keyword evidence="16" id="KW-0472">Membrane</keyword>
<keyword evidence="14 20" id="KW-0067">ATP-binding</keyword>
<dbReference type="Pfam" id="PF00069">
    <property type="entry name" value="Pkinase"/>
    <property type="match status" value="2"/>
</dbReference>
<dbReference type="GO" id="GO:0005524">
    <property type="term" value="F:ATP binding"/>
    <property type="evidence" value="ECO:0007669"/>
    <property type="project" value="UniProtKB-UniRule"/>
</dbReference>
<comment type="similarity">
    <text evidence="4">In the C-terminal section; belongs to the protein kinase superfamily. Ser/Thr protein kinase family.</text>
</comment>
<protein>
    <recommendedName>
        <fullName evidence="26">Protein kinase domain-containing protein</fullName>
    </recommendedName>
</protein>
<evidence type="ECO:0000256" key="17">
    <source>
        <dbReference type="ARBA" id="ARBA00023170"/>
    </source>
</evidence>
<dbReference type="InterPro" id="IPR036028">
    <property type="entry name" value="SH3-like_dom_sf"/>
</dbReference>
<dbReference type="GO" id="GO:0005886">
    <property type="term" value="C:plasma membrane"/>
    <property type="evidence" value="ECO:0007669"/>
    <property type="project" value="UniProtKB-SubCell"/>
</dbReference>
<evidence type="ECO:0000256" key="8">
    <source>
        <dbReference type="ARBA" id="ARBA00022553"/>
    </source>
</evidence>
<evidence type="ECO:0000313" key="25">
    <source>
        <dbReference type="Proteomes" id="UP000626092"/>
    </source>
</evidence>
<dbReference type="PROSITE" id="PS50002">
    <property type="entry name" value="SH3"/>
    <property type="match status" value="1"/>
</dbReference>
<evidence type="ECO:0000313" key="24">
    <source>
        <dbReference type="EMBL" id="KAF7152600.1"/>
    </source>
</evidence>
<evidence type="ECO:0000256" key="12">
    <source>
        <dbReference type="ARBA" id="ARBA00022741"/>
    </source>
</evidence>
<comment type="caution">
    <text evidence="24">The sequence shown here is derived from an EMBL/GenBank/DDBJ whole genome shotgun (WGS) entry which is preliminary data.</text>
</comment>
<feature type="domain" description="Protein kinase" evidence="23">
    <location>
        <begin position="393"/>
        <end position="689"/>
    </location>
</feature>
<organism evidence="24 25">
    <name type="scientific">Rhododendron simsii</name>
    <name type="common">Sims's rhododendron</name>
    <dbReference type="NCBI Taxonomy" id="118357"/>
    <lineage>
        <taxon>Eukaryota</taxon>
        <taxon>Viridiplantae</taxon>
        <taxon>Streptophyta</taxon>
        <taxon>Embryophyta</taxon>
        <taxon>Tracheophyta</taxon>
        <taxon>Spermatophyta</taxon>
        <taxon>Magnoliopsida</taxon>
        <taxon>eudicotyledons</taxon>
        <taxon>Gunneridae</taxon>
        <taxon>Pentapetalae</taxon>
        <taxon>asterids</taxon>
        <taxon>Ericales</taxon>
        <taxon>Ericaceae</taxon>
        <taxon>Ericoideae</taxon>
        <taxon>Rhodoreae</taxon>
        <taxon>Rhododendron</taxon>
    </lineage>
</organism>
<evidence type="ECO:0000256" key="7">
    <source>
        <dbReference type="ARBA" id="ARBA00022527"/>
    </source>
</evidence>
<evidence type="ECO:0000256" key="11">
    <source>
        <dbReference type="ARBA" id="ARBA00022729"/>
    </source>
</evidence>
<dbReference type="PROSITE" id="PS00108">
    <property type="entry name" value="PROTEIN_KINASE_ST"/>
    <property type="match status" value="1"/>
</dbReference>
<sequence length="886" mass="99694">MPFPNPRNPFAQAGASGQLEESCPFFPLSKILEATNDFDDALVVGTGGFGKVYKAIIDDGTVVAIKRLNAESNQGAEEFWTEVTLLSKLRHSHLVSLVGYCNEHQEMILVYEYMAHGTLASYLYKSSRDESGESVSPLTWAQRLNICLGAARGLDYLHTGTKQPIIHRDVKTTNILLDENWVAKVSDFGICKLITSQTTTHVSTKVKATRGYWDPDYIYTNRVTRKSDVYAFGVVLLEVLCGRPPLDHRLEEEQISLVLWVKDHIKNGKLDRIIDSSLNGEITPQSLKYFSKLANNCLHTKPKERPTMSEAVEILQNALALHERKGRSWGIITKAFQGIKLVPMGMNRRWREGNGNGSNDGGGLPKEHSNVDVFTYKEMRLATRHFRSNEVRWPDEEREGGWVGGWVVYKGVIDERVRPGYMTTNVTITKPMKGLLVDELDMKLKRGEDYSKQKAQVQAEVSYLGQLSHPNLVKLIGYCCEDEHWLLVYEYMASGRLDKHLFQRNTLTWPRRMKIALDAARALAFLHLAERPIIYRDFKTSSILLDADFNAKLFNFGLAMDGPMGDQTHISTEVKGTYGYLAPEYIATGQLTTRSDVYGFGVVLLEMLVGWKASDCSGPNEERNLVTQTRPLLIHNKKLLRILDPSVEGQYSTRTALKVAHLAYQCLGETPEGRPVMNQSVIVTIARVLTTRDSANVIKHVFSLPFSPMLAYKAEVSYLGQLSHPNLVKLIGYCCEDDHRLLVYEYMAFGSLEKHLYQKDGPMQNPSHAQVMHNSSYEAPDRIREEPPPYTSPVRQRHESFENPLGGNGSTSFESGDKERVSSGNSQFGTALYDFTAGGDDELSLTAGEDVEIDYEVDGWFYVKKKRLGRDGKMAGLVPVLYVKQS</sequence>
<dbReference type="FunFam" id="3.30.200.20:FF:000039">
    <property type="entry name" value="receptor-like protein kinase FERONIA"/>
    <property type="match status" value="1"/>
</dbReference>
<feature type="domain" description="Protein kinase" evidence="23">
    <location>
        <begin position="38"/>
        <end position="319"/>
    </location>
</feature>
<name>A0A834HI18_RHOSS</name>
<dbReference type="InterPro" id="IPR011009">
    <property type="entry name" value="Kinase-like_dom_sf"/>
</dbReference>
<dbReference type="InterPro" id="IPR000719">
    <property type="entry name" value="Prot_kinase_dom"/>
</dbReference>
<dbReference type="InterPro" id="IPR001245">
    <property type="entry name" value="Ser-Thr/Tyr_kinase_cat_dom"/>
</dbReference>
<evidence type="ECO:0000256" key="1">
    <source>
        <dbReference type="ARBA" id="ARBA00004251"/>
    </source>
</evidence>
<dbReference type="CDD" id="cd14066">
    <property type="entry name" value="STKc_IRAK"/>
    <property type="match status" value="1"/>
</dbReference>
<dbReference type="Gene3D" id="1.10.510.10">
    <property type="entry name" value="Transferase(Phosphotransferase) domain 1"/>
    <property type="match status" value="2"/>
</dbReference>
<evidence type="ECO:0000256" key="9">
    <source>
        <dbReference type="ARBA" id="ARBA00022679"/>
    </source>
</evidence>
<evidence type="ECO:0000256" key="19">
    <source>
        <dbReference type="PROSITE-ProRule" id="PRU00192"/>
    </source>
</evidence>
<keyword evidence="8" id="KW-0597">Phosphoprotein</keyword>
<accession>A0A834HI18</accession>
<dbReference type="Pfam" id="PF07714">
    <property type="entry name" value="PK_Tyr_Ser-Thr"/>
    <property type="match status" value="1"/>
</dbReference>
<dbReference type="OrthoDB" id="4062651at2759"/>
<feature type="domain" description="SH3" evidence="22">
    <location>
        <begin position="824"/>
        <end position="886"/>
    </location>
</feature>
<evidence type="ECO:0008006" key="26">
    <source>
        <dbReference type="Google" id="ProtNLM"/>
    </source>
</evidence>
<dbReference type="EMBL" id="WJXA01000001">
    <property type="protein sequence ID" value="KAF7152600.1"/>
    <property type="molecule type" value="Genomic_DNA"/>
</dbReference>
<dbReference type="SMART" id="SM00326">
    <property type="entry name" value="SH3"/>
    <property type="match status" value="1"/>
</dbReference>
<evidence type="ECO:0000256" key="20">
    <source>
        <dbReference type="PROSITE-ProRule" id="PRU10141"/>
    </source>
</evidence>
<evidence type="ECO:0000256" key="15">
    <source>
        <dbReference type="ARBA" id="ARBA00022989"/>
    </source>
</evidence>
<dbReference type="PANTHER" id="PTHR45621">
    <property type="entry name" value="OS01G0588500 PROTEIN-RELATED"/>
    <property type="match status" value="1"/>
</dbReference>
<reference evidence="24" key="1">
    <citation type="submission" date="2019-11" db="EMBL/GenBank/DDBJ databases">
        <authorList>
            <person name="Liu Y."/>
            <person name="Hou J."/>
            <person name="Li T.-Q."/>
            <person name="Guan C.-H."/>
            <person name="Wu X."/>
            <person name="Wu H.-Z."/>
            <person name="Ling F."/>
            <person name="Zhang R."/>
            <person name="Shi X.-G."/>
            <person name="Ren J.-P."/>
            <person name="Chen E.-F."/>
            <person name="Sun J.-M."/>
        </authorList>
    </citation>
    <scope>NUCLEOTIDE SEQUENCE</scope>
    <source>
        <strain evidence="24">Adult_tree_wgs_1</strain>
        <tissue evidence="24">Leaves</tissue>
    </source>
</reference>